<proteinExistence type="predicted"/>
<evidence type="ECO:0000256" key="4">
    <source>
        <dbReference type="ARBA" id="ARBA00022679"/>
    </source>
</evidence>
<sequence>MLSVVIETKNDEEALARTLASLVGGAVEGVVREVIVCDIGSTDQTQRVADHAGCHYVGQGGIAAGIRQARSEWILLLEPGARLVDGWTDEVSSHTGRHTIAARFSQAKAGRPPFLSRLFGRRRPLTEGLVISKRQAVSLAAKASDAEALAKGVATKRLDAEIWVAPLKR</sequence>
<dbReference type="InterPro" id="IPR001173">
    <property type="entry name" value="Glyco_trans_2-like"/>
</dbReference>
<comment type="subcellular location">
    <subcellularLocation>
        <location evidence="1">Cell membrane</location>
    </subcellularLocation>
</comment>
<evidence type="ECO:0000259" key="6">
    <source>
        <dbReference type="Pfam" id="PF00535"/>
    </source>
</evidence>
<evidence type="ECO:0000256" key="2">
    <source>
        <dbReference type="ARBA" id="ARBA00022475"/>
    </source>
</evidence>
<evidence type="ECO:0000256" key="5">
    <source>
        <dbReference type="ARBA" id="ARBA00023136"/>
    </source>
</evidence>
<evidence type="ECO:0000313" key="7">
    <source>
        <dbReference type="EMBL" id="MBD0416073.1"/>
    </source>
</evidence>
<dbReference type="RefSeq" id="WP_188165479.1">
    <property type="nucleotide sequence ID" value="NZ_JACVVX010000004.1"/>
</dbReference>
<gene>
    <name evidence="7" type="ORF">ICI42_15560</name>
</gene>
<organism evidence="7 8">
    <name type="scientific">Oryzicola mucosus</name>
    <dbReference type="NCBI Taxonomy" id="2767425"/>
    <lineage>
        <taxon>Bacteria</taxon>
        <taxon>Pseudomonadati</taxon>
        <taxon>Pseudomonadota</taxon>
        <taxon>Alphaproteobacteria</taxon>
        <taxon>Hyphomicrobiales</taxon>
        <taxon>Phyllobacteriaceae</taxon>
        <taxon>Oryzicola</taxon>
    </lineage>
</organism>
<evidence type="ECO:0000256" key="1">
    <source>
        <dbReference type="ARBA" id="ARBA00004236"/>
    </source>
</evidence>
<dbReference type="Pfam" id="PF00535">
    <property type="entry name" value="Glycos_transf_2"/>
    <property type="match status" value="1"/>
</dbReference>
<keyword evidence="2" id="KW-1003">Cell membrane</keyword>
<dbReference type="PANTHER" id="PTHR43646">
    <property type="entry name" value="GLYCOSYLTRANSFERASE"/>
    <property type="match status" value="1"/>
</dbReference>
<dbReference type="Gene3D" id="3.90.550.10">
    <property type="entry name" value="Spore Coat Polysaccharide Biosynthesis Protein SpsA, Chain A"/>
    <property type="match status" value="1"/>
</dbReference>
<evidence type="ECO:0000256" key="3">
    <source>
        <dbReference type="ARBA" id="ARBA00022676"/>
    </source>
</evidence>
<dbReference type="GO" id="GO:0005886">
    <property type="term" value="C:plasma membrane"/>
    <property type="evidence" value="ECO:0007669"/>
    <property type="project" value="UniProtKB-SubCell"/>
</dbReference>
<dbReference type="Proteomes" id="UP000643405">
    <property type="component" value="Unassembled WGS sequence"/>
</dbReference>
<dbReference type="SUPFAM" id="SSF53448">
    <property type="entry name" value="Nucleotide-diphospho-sugar transferases"/>
    <property type="match status" value="1"/>
</dbReference>
<keyword evidence="4" id="KW-0808">Transferase</keyword>
<dbReference type="AlphaFoldDB" id="A0A8J6PKK9"/>
<dbReference type="GO" id="GO:0016757">
    <property type="term" value="F:glycosyltransferase activity"/>
    <property type="evidence" value="ECO:0007669"/>
    <property type="project" value="UniProtKB-KW"/>
</dbReference>
<name>A0A8J6PKK9_9HYPH</name>
<keyword evidence="8" id="KW-1185">Reference proteome</keyword>
<comment type="caution">
    <text evidence="7">The sequence shown here is derived from an EMBL/GenBank/DDBJ whole genome shotgun (WGS) entry which is preliminary data.</text>
</comment>
<accession>A0A8J6PKK9</accession>
<keyword evidence="5" id="KW-0472">Membrane</keyword>
<dbReference type="PANTHER" id="PTHR43646:SF2">
    <property type="entry name" value="GLYCOSYLTRANSFERASE 2-LIKE DOMAIN-CONTAINING PROTEIN"/>
    <property type="match status" value="1"/>
</dbReference>
<keyword evidence="3" id="KW-0328">Glycosyltransferase</keyword>
<reference evidence="7" key="1">
    <citation type="submission" date="2020-09" db="EMBL/GenBank/DDBJ databases">
        <title>Genome seq and assembly of Tianweitania sp.</title>
        <authorList>
            <person name="Chhetri G."/>
        </authorList>
    </citation>
    <scope>NUCLEOTIDE SEQUENCE</scope>
    <source>
        <strain evidence="7">Rool2</strain>
    </source>
</reference>
<dbReference type="EMBL" id="JACVVX010000004">
    <property type="protein sequence ID" value="MBD0416073.1"/>
    <property type="molecule type" value="Genomic_DNA"/>
</dbReference>
<protein>
    <submittedName>
        <fullName evidence="7">Glycosyltransferase</fullName>
    </submittedName>
</protein>
<evidence type="ECO:0000313" key="8">
    <source>
        <dbReference type="Proteomes" id="UP000643405"/>
    </source>
</evidence>
<feature type="domain" description="Glycosyltransferase 2-like" evidence="6">
    <location>
        <begin position="3"/>
        <end position="77"/>
    </location>
</feature>
<dbReference type="InterPro" id="IPR029044">
    <property type="entry name" value="Nucleotide-diphossugar_trans"/>
</dbReference>